<sequence length="115" mass="12489">MSELGIPQRLLELSESELYRDLGEAVVGGHAAPGDPEEAERRGYNYFNEMLPQIRDRVCGSSIIVSFVEKDDVYALASAIAELITGHFALPNAVGTLAVLAARMGLKVLCPMVRQ</sequence>
<protein>
    <submittedName>
        <fullName evidence="1">Uncharacterized protein</fullName>
    </submittedName>
</protein>
<evidence type="ECO:0000313" key="1">
    <source>
        <dbReference type="EMBL" id="MBE1505797.1"/>
    </source>
</evidence>
<name>A0ABR9IRI1_RHIVS</name>
<dbReference type="Proteomes" id="UP000620262">
    <property type="component" value="Unassembled WGS sequence"/>
</dbReference>
<reference evidence="1 2" key="1">
    <citation type="submission" date="2020-10" db="EMBL/GenBank/DDBJ databases">
        <title>Sequencing the genomes of 1000 actinobacteria strains.</title>
        <authorList>
            <person name="Klenk H.-P."/>
        </authorList>
    </citation>
    <scope>NUCLEOTIDE SEQUENCE [LARGE SCALE GENOMIC DNA]</scope>
    <source>
        <strain evidence="1 2">DSM 7307</strain>
    </source>
</reference>
<gene>
    <name evidence="1" type="ORF">H4W29_002978</name>
</gene>
<accession>A0ABR9IRI1</accession>
<dbReference type="RefSeq" id="WP_192729596.1">
    <property type="nucleotide sequence ID" value="NZ_BAAAVL010000009.1"/>
</dbReference>
<organism evidence="1 2">
    <name type="scientific">Rhizobium viscosum</name>
    <name type="common">Arthrobacter viscosus</name>
    <dbReference type="NCBI Taxonomy" id="1673"/>
    <lineage>
        <taxon>Bacteria</taxon>
        <taxon>Pseudomonadati</taxon>
        <taxon>Pseudomonadota</taxon>
        <taxon>Alphaproteobacteria</taxon>
        <taxon>Hyphomicrobiales</taxon>
        <taxon>Rhizobiaceae</taxon>
        <taxon>Rhizobium/Agrobacterium group</taxon>
        <taxon>Rhizobium</taxon>
    </lineage>
</organism>
<comment type="caution">
    <text evidence="1">The sequence shown here is derived from an EMBL/GenBank/DDBJ whole genome shotgun (WGS) entry which is preliminary data.</text>
</comment>
<dbReference type="EMBL" id="JADBEC010000001">
    <property type="protein sequence ID" value="MBE1505797.1"/>
    <property type="molecule type" value="Genomic_DNA"/>
</dbReference>
<evidence type="ECO:0000313" key="2">
    <source>
        <dbReference type="Proteomes" id="UP000620262"/>
    </source>
</evidence>
<keyword evidence="2" id="KW-1185">Reference proteome</keyword>
<proteinExistence type="predicted"/>